<sequence length="804" mass="86059">TALNGSVYTDGDSFHSYESDDSSPAKVLTSPSAGSDTSSSGTPRVIRRVGPITAVYAPDKHAREASIERVSSPVPSSAVSSNEREIVISSPTAGDSVTALGTTFSTEFYTPRQMSFAEESDCSDREFTSASGLNLSGPINSTNEETVLADCASLNQQEHILDALVNLGPDLSGELPGVSMDNKNSEYPVILTDIVDQPDAHGDISRTRTSPTVNPAYVSTVTASIPPEQSNKVSSLLELSSPSEKTAPNITLLSADKAPSNTGGLIGADLEQSAFRTVTHRTEVSAETLESGEQDIVTIDQVVEACAVPFSDLAVKSIPQPTHDDIHPVTYSTVPLLSVAQQIEEIDENGDSASRTSTSRAPQSVAMEESFPAVSGSDLRCTKSTDSLQTAEQVQVIPAQTPQALPPDLISMAHRMSTEPDAELQTVLDLTERVSSPVVLVRSDPVARASYSRYSPAQLVAATGGASPEIVRNIETGTNDDDEEASGAANAASVAAIPTRTSTRAGSAFSRRRMSAPDDDSITPITIPAIDLQVKVDAKLDPSTPEEVDKSSKLVFGNFVAERYKLEVSASATASVHGTRISSANATASMNIPAPSTSHGSSNEQRFAEDDLFGADLASIPRSNPDTMEMAVARNLAQIGDEINRRYGPRLDRMIKLLPVNECPMESFSRVARALFSRGPTNWGQIVTLFYFGYRLVIRRVRSDVAKAFRQVYDCLITFCRQLNIFRWIAEQGGWLILKYLRLVKPMDNGEESVTAPSASVAVSDPYDGMQASSNALSTVFFVSSAVAAACVVLFVFRRLYIMQ</sequence>
<dbReference type="CDD" id="cd06845">
    <property type="entry name" value="Bcl-2_like"/>
    <property type="match status" value="1"/>
</dbReference>
<feature type="region of interest" description="Disordered" evidence="7">
    <location>
        <begin position="346"/>
        <end position="380"/>
    </location>
</feature>
<dbReference type="GO" id="GO:0015288">
    <property type="term" value="F:porin activity"/>
    <property type="evidence" value="ECO:0007669"/>
    <property type="project" value="TreeGrafter"/>
</dbReference>
<evidence type="ECO:0000256" key="7">
    <source>
        <dbReference type="SAM" id="MobiDB-lite"/>
    </source>
</evidence>
<dbReference type="EMBL" id="LUCM01004379">
    <property type="protein sequence ID" value="KAA0194439.1"/>
    <property type="molecule type" value="Genomic_DNA"/>
</dbReference>
<dbReference type="InterPro" id="IPR026298">
    <property type="entry name" value="Bcl-2_fam"/>
</dbReference>
<dbReference type="GO" id="GO:0001836">
    <property type="term" value="P:release of cytochrome c from mitochondria"/>
    <property type="evidence" value="ECO:0007669"/>
    <property type="project" value="TreeGrafter"/>
</dbReference>
<reference evidence="10" key="1">
    <citation type="submission" date="2019-05" db="EMBL/GenBank/DDBJ databases">
        <title>Annotation for the trematode Fasciolopsis buski.</title>
        <authorList>
            <person name="Choi Y.-J."/>
        </authorList>
    </citation>
    <scope>NUCLEOTIDE SEQUENCE</scope>
    <source>
        <strain evidence="10">HT</strain>
        <tissue evidence="10">Whole worm</tissue>
    </source>
</reference>
<dbReference type="PRINTS" id="PR01862">
    <property type="entry name" value="BCL2FAMILY"/>
</dbReference>
<dbReference type="PANTHER" id="PTHR11256">
    <property type="entry name" value="BCL-2 RELATED"/>
    <property type="match status" value="1"/>
</dbReference>
<dbReference type="Pfam" id="PF00452">
    <property type="entry name" value="Bcl-2"/>
    <property type="match status" value="1"/>
</dbReference>
<comment type="similarity">
    <text evidence="3">Belongs to the Bcl-2 family.</text>
</comment>
<dbReference type="GO" id="GO:0008630">
    <property type="term" value="P:intrinsic apoptotic signaling pathway in response to DNA damage"/>
    <property type="evidence" value="ECO:0007669"/>
    <property type="project" value="TreeGrafter"/>
</dbReference>
<keyword evidence="8" id="KW-0812">Transmembrane</keyword>
<feature type="transmembrane region" description="Helical" evidence="8">
    <location>
        <begin position="776"/>
        <end position="797"/>
    </location>
</feature>
<evidence type="ECO:0000259" key="9">
    <source>
        <dbReference type="SMART" id="SM00337"/>
    </source>
</evidence>
<accession>A0A8E0S1Q2</accession>
<feature type="region of interest" description="Disordered" evidence="7">
    <location>
        <begin position="1"/>
        <end position="46"/>
    </location>
</feature>
<feature type="non-terminal residue" evidence="10">
    <location>
        <position position="1"/>
    </location>
</feature>
<evidence type="ECO:0000313" key="11">
    <source>
        <dbReference type="Proteomes" id="UP000728185"/>
    </source>
</evidence>
<dbReference type="GO" id="GO:0051400">
    <property type="term" value="F:BH domain binding"/>
    <property type="evidence" value="ECO:0007669"/>
    <property type="project" value="TreeGrafter"/>
</dbReference>
<dbReference type="Gene3D" id="1.10.437.10">
    <property type="entry name" value="Blc2-like"/>
    <property type="match status" value="1"/>
</dbReference>
<evidence type="ECO:0000256" key="6">
    <source>
        <dbReference type="ARBA" id="ARBA00023136"/>
    </source>
</evidence>
<evidence type="ECO:0000256" key="8">
    <source>
        <dbReference type="SAM" id="Phobius"/>
    </source>
</evidence>
<dbReference type="InterPro" id="IPR046371">
    <property type="entry name" value="Bcl-2_BH1-3"/>
</dbReference>
<dbReference type="InterPro" id="IPR036834">
    <property type="entry name" value="Bcl-2-like_sf"/>
</dbReference>
<evidence type="ECO:0000256" key="5">
    <source>
        <dbReference type="ARBA" id="ARBA00023128"/>
    </source>
</evidence>
<protein>
    <submittedName>
        <fullName evidence="10">Bcl-2 ous antagonist/killer</fullName>
    </submittedName>
</protein>
<feature type="region of interest" description="Disordered" evidence="7">
    <location>
        <begin position="501"/>
        <end position="522"/>
    </location>
</feature>
<dbReference type="GO" id="GO:0005741">
    <property type="term" value="C:mitochondrial outer membrane"/>
    <property type="evidence" value="ECO:0007669"/>
    <property type="project" value="TreeGrafter"/>
</dbReference>
<keyword evidence="6 8" id="KW-0472">Membrane</keyword>
<dbReference type="AlphaFoldDB" id="A0A8E0S1Q2"/>
<proteinExistence type="inferred from homology"/>
<dbReference type="GO" id="GO:0097192">
    <property type="term" value="P:extrinsic apoptotic signaling pathway in absence of ligand"/>
    <property type="evidence" value="ECO:0007669"/>
    <property type="project" value="TreeGrafter"/>
</dbReference>
<dbReference type="PROSITE" id="PS50062">
    <property type="entry name" value="BCL2_FAMILY"/>
    <property type="match status" value="1"/>
</dbReference>
<feature type="compositionally biased region" description="Polar residues" evidence="7">
    <location>
        <begin position="351"/>
        <end position="362"/>
    </location>
</feature>
<name>A0A8E0S1Q2_9TREM</name>
<comment type="subcellular location">
    <subcellularLocation>
        <location evidence="2">Membrane</location>
    </subcellularLocation>
    <subcellularLocation>
        <location evidence="1">Mitochondrion</location>
    </subcellularLocation>
</comment>
<keyword evidence="4" id="KW-0053">Apoptosis</keyword>
<evidence type="ECO:0000313" key="10">
    <source>
        <dbReference type="EMBL" id="KAA0194439.1"/>
    </source>
</evidence>
<evidence type="ECO:0000256" key="2">
    <source>
        <dbReference type="ARBA" id="ARBA00004370"/>
    </source>
</evidence>
<dbReference type="PANTHER" id="PTHR11256:SF41">
    <property type="entry name" value="BCL-2 HOMOLOGOUS ANTAGONIST_KILLER"/>
    <property type="match status" value="1"/>
</dbReference>
<dbReference type="PROSITE" id="PS01259">
    <property type="entry name" value="BH3"/>
    <property type="match status" value="1"/>
</dbReference>
<dbReference type="InterPro" id="IPR002475">
    <property type="entry name" value="Bcl2-like"/>
</dbReference>
<evidence type="ECO:0000256" key="1">
    <source>
        <dbReference type="ARBA" id="ARBA00004173"/>
    </source>
</evidence>
<dbReference type="OrthoDB" id="6020735at2759"/>
<evidence type="ECO:0000256" key="4">
    <source>
        <dbReference type="ARBA" id="ARBA00022703"/>
    </source>
</evidence>
<evidence type="ECO:0000256" key="3">
    <source>
        <dbReference type="ARBA" id="ARBA00009458"/>
    </source>
</evidence>
<comment type="caution">
    <text evidence="10">The sequence shown here is derived from an EMBL/GenBank/DDBJ whole genome shotgun (WGS) entry which is preliminary data.</text>
</comment>
<dbReference type="Proteomes" id="UP000728185">
    <property type="component" value="Unassembled WGS sequence"/>
</dbReference>
<organism evidence="10 11">
    <name type="scientific">Fasciolopsis buskii</name>
    <dbReference type="NCBI Taxonomy" id="27845"/>
    <lineage>
        <taxon>Eukaryota</taxon>
        <taxon>Metazoa</taxon>
        <taxon>Spiralia</taxon>
        <taxon>Lophotrochozoa</taxon>
        <taxon>Platyhelminthes</taxon>
        <taxon>Trematoda</taxon>
        <taxon>Digenea</taxon>
        <taxon>Plagiorchiida</taxon>
        <taxon>Echinostomata</taxon>
        <taxon>Echinostomatoidea</taxon>
        <taxon>Fasciolidae</taxon>
        <taxon>Fasciolopsis</taxon>
    </lineage>
</organism>
<dbReference type="SUPFAM" id="SSF56854">
    <property type="entry name" value="Bcl-2 inhibitors of programmed cell death"/>
    <property type="match status" value="1"/>
</dbReference>
<keyword evidence="11" id="KW-1185">Reference proteome</keyword>
<feature type="domain" description="Bcl-2 Bcl-2 homology region 1-3" evidence="9">
    <location>
        <begin position="636"/>
        <end position="735"/>
    </location>
</feature>
<feature type="compositionally biased region" description="Low complexity" evidence="7">
    <location>
        <begin position="29"/>
        <end position="43"/>
    </location>
</feature>
<dbReference type="SMART" id="SM00337">
    <property type="entry name" value="BCL"/>
    <property type="match status" value="1"/>
</dbReference>
<dbReference type="GO" id="GO:0042981">
    <property type="term" value="P:regulation of apoptotic process"/>
    <property type="evidence" value="ECO:0007669"/>
    <property type="project" value="InterPro"/>
</dbReference>
<keyword evidence="5" id="KW-0496">Mitochondrion</keyword>
<keyword evidence="8" id="KW-1133">Transmembrane helix</keyword>
<dbReference type="InterPro" id="IPR020728">
    <property type="entry name" value="Bcl2_BH3_motif_CS"/>
</dbReference>
<gene>
    <name evidence="10" type="ORF">FBUS_06641</name>
</gene>